<feature type="coiled-coil region" evidence="1">
    <location>
        <begin position="379"/>
        <end position="406"/>
    </location>
</feature>
<proteinExistence type="predicted"/>
<accession>A0A4J1ULX0</accession>
<reference evidence="3" key="1">
    <citation type="submission" date="2019-04" db="EMBL/GenBank/DDBJ databases">
        <authorList>
            <consortium name="Pathogen Informatics"/>
        </authorList>
    </citation>
    <scope>NUCLEOTIDE SEQUENCE</scope>
    <source>
        <strain evidence="3">GPSC39</strain>
    </source>
</reference>
<sequence length="2410" mass="267093">MLYLLNKDVRTVRWNGEPLHEVTSAIVKEIMNGDFTLTVKYPISDSGIYQLIQEDMLIKAPTPVLGAQLFRIKKPVEYNDHLEIIAYHISDDVMQRSITPVSVTSQSCGMTLSRMVQNTKTALGDFSFNSDIQDRRTFNTTETETLYSILLDGKHSIVGTWGGELVRDNFAMTVKKSRGENRGVVITTHKNLKNYQRTKNSQNVVTRIHAKSTFKPEGAEKETTIRVTVDSPLINSYPYINEKEYENNNAKTVEELQKWAQSKFSNEGIDKVSDAIKIQAYELDGQVVHMGDTVNLKSWKHNVDAFKKAIAYEFDALKEEYISLTFDDKAGIGGSRASGGLSSAADTILGVTESAQEIALEKALQNADLDFDHKAGLLRQEISDDIELAKARAEEVKRELSDTINQRFNSFDNGPLKETKRKAEEALRNAGASTLLAQEAKRIGLDSVARLEAFKSQTTSAQTALSGDLDALKRTIANDIRPKQAQAEAEIAKQVEALSRTKNELAGASTLLAQEAKRIELDSVARLEAFKSQTTSAQTALSGDLDVLKQTIANDIRPKQAQAEAEIAKQVEALSRTKNELAGVKSAQATYKETTTRRLSELTNLANGKASKSELTQTAEELASRIASVQASGRNLFLNSLFKQDISKTGIWTTSTYTATIDSESKYLGHKALKIIGLNPSGRDGGNPKVTYPALGQFGKVIPGSTTNQDVTISFYAKANKNGIMLRSRLGNIGYKTGNVTLSTEIKRYVVHIPKGWTNESKQTTNEWLFNFNQEGTIWIWMPKFEISDVDTSYSEAPEDIEGQISTVESTFKQRANSLDAGVRSLTEGLRTKVDISALNVTAENIRQSVKSLETDTQNKLNQKLSQAEFEVRAGSIRQEILNATKDKASKSELTQTAEELASKIASVQVGGRNYIRGTKRMMLARGLWASGTFRPSGAGTAKTIDVSDSPATGFDKAIRLTSSNARDQIGIAQDGFYISQGIYTMSCWVKGRRGQKVKLQTYWQANDNSGISPIFTLKDETWTKLSFTSARNRAGVASIGYVYLVNAEVGEYLDVLAPQLEDGSLATSSKEAPEDIEGQISTVESTFKQRANSLEAGVNRLTEGLRTKADISSLNVTAENIRQSVKSLETDTQNKLNQKLSQAEFEVRAGSIRQEILNATKDKANKSELTQTAEELASKIASVQASGRNLFLNSLFKQDIPKTGIWTTSTYTATIDSESKYLGYKALKIIGLNPSGRDGGNPKVTYPALGQFGKVIPGSTTNQDVTISFYAKANKNGIMLRSRLGNIGYKTGNVTLSTEIKRYVVHIPKGWTNESKQTTNEWLFNFNQEGTVWIWMPKFEISDVDTSYSEAPEDIEGQISTVESTFKQRANSLEAGVNRLTEGLRTKADISSLNVTAENIRQSVKSLETDTQNKLNQKLSQAEFEVRAGSIRQEILNATKDKADKTLVVSEAGKLREEFSKMKVGGRNLWIKSKTVGAVIEKLPENHVTGQKECYRLENNSTLMFNIEPDFSSRLYQKVTFSAWIKYENVVQGRNFWNVFNCFKHYLFRKNSETGVQSGPDYATLGMYKGSADWKYITFTYDYSEKTNFDQLKTSLRFNLEGATSGTAWVTGIKVEIGSVATDWSPAPEDADGLITEAKATFERTAQGLRTDLSAIQEYVNKDGQRQEALQRYTREESTRQATAVRELVNRDFVGKATYQEDVKGINQRIEAVKTSANKDIASQIASYRQSVDGKFTDISSQITTYKQDVGGQISGLSNRLTSSEQGTTTQISNISNRINSNKQGTDNQISNLKTQVATNKDNAERQMGRISDQVSANKANADSQFANVTNQLARKVETTDFQRVKETSKLYERILGNTENGIADKVARMALTNQLFQVEVAKNASNGQNLLKGTKDFSGGWKNKGANWKKHAEKYKGVDVLFKNNSWNGVGQEIDAKIGEVYTFSLWMKSDWKNDTVNFYVNRNGSVEKGWGVPSETSVAITSEWKRYSFTFKITVDGFIFPRVERLNQNTNLYIAGLKLEKGSYATPYTEAPEDTDEAIRSVQSQLTGSWAVQNINSAGDIISGINLGANGHNRFVGKLTHITGETLIDRAVIKSAMVDKLKTANFEAGSVTTTILDAEAVTADKVRFDAAFIRKMTANDAFIDQLTSGRIFSTKVESVISSSTFLEAYQGRIGGFTLGQFDQGGGRWISGVNQFSVGMGNGAGYGVRTAFWANWGNNWNYAGPKAWNVNTDGKMYCRNEVGFYDQVDFSNSSRANFYGNTTFSRSPVFSNGIELGSKDVLGDGWNPKGGRNAVVWWNQVGSGSVKYWMEQKSDRRLKENITDTAVKALDKINRLRMVAFDFIENKKHEEIGLIAQEAETIVPKIVSRDPENPDGYLHIDYTALVPYLIKAIQELNQKIEKMEKTIA</sequence>
<keyword evidence="1" id="KW-0175">Coiled coil</keyword>
<feature type="domain" description="Peptidase S74" evidence="2">
    <location>
        <begin position="2316"/>
        <end position="2409"/>
    </location>
</feature>
<dbReference type="SUPFAM" id="SSF49785">
    <property type="entry name" value="Galactose-binding domain-like"/>
    <property type="match status" value="1"/>
</dbReference>
<organism evidence="3">
    <name type="scientific">Streptococcus pneumoniae</name>
    <dbReference type="NCBI Taxonomy" id="1313"/>
    <lineage>
        <taxon>Bacteria</taxon>
        <taxon>Bacillati</taxon>
        <taxon>Bacillota</taxon>
        <taxon>Bacilli</taxon>
        <taxon>Lactobacillales</taxon>
        <taxon>Streptococcaceae</taxon>
        <taxon>Streptococcus</taxon>
    </lineage>
</organism>
<dbReference type="EMBL" id="CAATGK010000004">
    <property type="protein sequence ID" value="VNP45870.1"/>
    <property type="molecule type" value="Genomic_DNA"/>
</dbReference>
<dbReference type="InterPro" id="IPR008979">
    <property type="entry name" value="Galactose-bd-like_sf"/>
</dbReference>
<name>A0A4J1ULX0_STREE</name>
<dbReference type="RefSeq" id="WP_078172267.1">
    <property type="nucleotide sequence ID" value="NZ_FCYQ01000001.1"/>
</dbReference>
<dbReference type="Pfam" id="PF13884">
    <property type="entry name" value="Peptidase_S74"/>
    <property type="match status" value="1"/>
</dbReference>
<evidence type="ECO:0000256" key="1">
    <source>
        <dbReference type="SAM" id="Coils"/>
    </source>
</evidence>
<evidence type="ECO:0000313" key="3">
    <source>
        <dbReference type="EMBL" id="VNP45870.1"/>
    </source>
</evidence>
<gene>
    <name evidence="3" type="ORF">SAMEA2521855_00495</name>
</gene>
<dbReference type="NCBIfam" id="TIGR01665">
    <property type="entry name" value="put_anti_recept"/>
    <property type="match status" value="1"/>
</dbReference>
<dbReference type="PANTHER" id="PTHR34491">
    <property type="entry name" value="A-TYPE INCLUSION PROTEIN, PUTATIVE-RELATED"/>
    <property type="match status" value="1"/>
</dbReference>
<dbReference type="PANTHER" id="PTHR34491:SF156">
    <property type="entry name" value="KINESIN MOTOR DOMAIN-CONTAINING PROTEIN"/>
    <property type="match status" value="1"/>
</dbReference>
<dbReference type="PROSITE" id="PS51688">
    <property type="entry name" value="ICA"/>
    <property type="match status" value="1"/>
</dbReference>
<dbReference type="InterPro" id="IPR030392">
    <property type="entry name" value="S74_ICA"/>
</dbReference>
<dbReference type="Gene3D" id="2.60.120.260">
    <property type="entry name" value="Galactose-binding domain-like"/>
    <property type="match status" value="3"/>
</dbReference>
<dbReference type="InterPro" id="IPR007119">
    <property type="entry name" value="Phage_tail_spike_N"/>
</dbReference>
<protein>
    <submittedName>
        <fullName evidence="3">Phage hyaluronidase</fullName>
    </submittedName>
</protein>
<evidence type="ECO:0000259" key="2">
    <source>
        <dbReference type="PROSITE" id="PS51688"/>
    </source>
</evidence>